<reference evidence="2" key="1">
    <citation type="submission" date="2020-11" db="EMBL/GenBank/DDBJ databases">
        <authorList>
            <person name="Whitehead M."/>
        </authorList>
    </citation>
    <scope>NUCLEOTIDE SEQUENCE</scope>
    <source>
        <strain evidence="2">EGII</strain>
    </source>
</reference>
<feature type="compositionally biased region" description="Basic and acidic residues" evidence="1">
    <location>
        <begin position="415"/>
        <end position="424"/>
    </location>
</feature>
<comment type="caution">
    <text evidence="2">The sequence shown here is derived from an EMBL/GenBank/DDBJ whole genome shotgun (WGS) entry which is preliminary data.</text>
</comment>
<evidence type="ECO:0000256" key="1">
    <source>
        <dbReference type="SAM" id="MobiDB-lite"/>
    </source>
</evidence>
<feature type="region of interest" description="Disordered" evidence="1">
    <location>
        <begin position="495"/>
        <end position="530"/>
    </location>
</feature>
<protein>
    <submittedName>
        <fullName evidence="2">(Mediterranean fruit fly) hypothetical protein</fullName>
    </submittedName>
</protein>
<proteinExistence type="predicted"/>
<name>A0A811VCB0_CERCA</name>
<gene>
    <name evidence="2" type="ORF">CCAP1982_LOCUS21105</name>
</gene>
<organism evidence="2 3">
    <name type="scientific">Ceratitis capitata</name>
    <name type="common">Mediterranean fruit fly</name>
    <name type="synonym">Tephritis capitata</name>
    <dbReference type="NCBI Taxonomy" id="7213"/>
    <lineage>
        <taxon>Eukaryota</taxon>
        <taxon>Metazoa</taxon>
        <taxon>Ecdysozoa</taxon>
        <taxon>Arthropoda</taxon>
        <taxon>Hexapoda</taxon>
        <taxon>Insecta</taxon>
        <taxon>Pterygota</taxon>
        <taxon>Neoptera</taxon>
        <taxon>Endopterygota</taxon>
        <taxon>Diptera</taxon>
        <taxon>Brachycera</taxon>
        <taxon>Muscomorpha</taxon>
        <taxon>Tephritoidea</taxon>
        <taxon>Tephritidae</taxon>
        <taxon>Ceratitis</taxon>
        <taxon>Ceratitis</taxon>
    </lineage>
</organism>
<dbReference type="EMBL" id="CAJHJT010000056">
    <property type="protein sequence ID" value="CAD7013016.1"/>
    <property type="molecule type" value="Genomic_DNA"/>
</dbReference>
<feature type="compositionally biased region" description="Low complexity" evidence="1">
    <location>
        <begin position="444"/>
        <end position="459"/>
    </location>
</feature>
<accession>A0A811VCB0</accession>
<keyword evidence="3" id="KW-1185">Reference proteome</keyword>
<dbReference type="AlphaFoldDB" id="A0A811VCB0"/>
<feature type="region of interest" description="Disordered" evidence="1">
    <location>
        <begin position="415"/>
        <end position="461"/>
    </location>
</feature>
<dbReference type="Proteomes" id="UP000606786">
    <property type="component" value="Unassembled WGS sequence"/>
</dbReference>
<evidence type="ECO:0000313" key="2">
    <source>
        <dbReference type="EMBL" id="CAD7013016.1"/>
    </source>
</evidence>
<sequence>MTLFPIYYPNHMLRRKRVHLQASKKYPYRGIIPMSQNDKRNHIRHFPFIYPPGSMNMKWSKYVFPFKNFNHLLKTTQTSNYYMLSDDKMKAPSYPRELYYSIPITSTFTTLQNYCINAHNLNMNYAHIRPLCVEKMPTTSAAVERDPSNEVRYITNMLRFQSTTSTRSPYTYNSYNTLLPTMTHLNSINSSNIYFTIGDAITTPRTLYHSEIKPVTRYKSNTVQNYLANQYETFSYQTKAPELWTIASSPISLHTTTLVPYIRNTQINAYEDYINDKPTTIITGNLNASDKTDINTTKAYWTLDQPINNNCSSFLSEINNRCSFTKKHTTDNLTSMLSQQVSTNPLTNLPIKTTVPLGTISVPSTISSLLNNITATTFKEETNDSIEKSSNPTNLSISRPIYRRSKINKRLVFKENLKTKDRNSKLSTASTHMGSKEDEKRTFSSSTPSLSPQTTSLTLNKEPGSRVNLLFKNPKRKFPSKTRIRWTPTYEKAHNKVDSNDTSSTIPTVLKSRTHRDEKTNKLRSKANRHSRRTVTQISTTRNVVDLPLPPTTPITTSSTPESAIMRISSINGVKMASIKKNSTNSFINLPNPRNAFTAELPIVTYFKEVTESRKI</sequence>
<evidence type="ECO:0000313" key="3">
    <source>
        <dbReference type="Proteomes" id="UP000606786"/>
    </source>
</evidence>